<dbReference type="SFLD" id="SFLDG01129">
    <property type="entry name" value="C1.5:_HAD__Beta-PGM__Phosphata"/>
    <property type="match status" value="1"/>
</dbReference>
<dbReference type="Gene3D" id="3.40.50.1000">
    <property type="entry name" value="HAD superfamily/HAD-like"/>
    <property type="match status" value="1"/>
</dbReference>
<dbReference type="GO" id="GO:0016787">
    <property type="term" value="F:hydrolase activity"/>
    <property type="evidence" value="ECO:0007669"/>
    <property type="project" value="UniProtKB-KW"/>
</dbReference>
<dbReference type="SFLD" id="SFLDS00003">
    <property type="entry name" value="Haloacid_Dehalogenase"/>
    <property type="match status" value="1"/>
</dbReference>
<keyword evidence="1" id="KW-0378">Hydrolase</keyword>
<reference evidence="1 2" key="1">
    <citation type="submission" date="2013-04" db="EMBL/GenBank/DDBJ databases">
        <title>The Genome Sequence of Treponema maltophilum ATCC 51939.</title>
        <authorList>
            <consortium name="The Broad Institute Genomics Platform"/>
            <person name="Earl A."/>
            <person name="Ward D."/>
            <person name="Feldgarden M."/>
            <person name="Gevers D."/>
            <person name="Leonetti C."/>
            <person name="Blanton J.M."/>
            <person name="Dewhirst F.E."/>
            <person name="Izard J."/>
            <person name="Walker B."/>
            <person name="Young S."/>
            <person name="Zeng Q."/>
            <person name="Gargeya S."/>
            <person name="Fitzgerald M."/>
            <person name="Haas B."/>
            <person name="Abouelleil A."/>
            <person name="Allen A.W."/>
            <person name="Alvarado L."/>
            <person name="Arachchi H.M."/>
            <person name="Berlin A.M."/>
            <person name="Chapman S.B."/>
            <person name="Gainer-Dewar J."/>
            <person name="Goldberg J."/>
            <person name="Griggs A."/>
            <person name="Gujja S."/>
            <person name="Hansen M."/>
            <person name="Howarth C."/>
            <person name="Imamovic A."/>
            <person name="Ireland A."/>
            <person name="Larimer J."/>
            <person name="McCowan C."/>
            <person name="Murphy C."/>
            <person name="Pearson M."/>
            <person name="Poon T.W."/>
            <person name="Priest M."/>
            <person name="Roberts A."/>
            <person name="Saif S."/>
            <person name="Shea T."/>
            <person name="Sisk P."/>
            <person name="Sykes S."/>
            <person name="Wortman J."/>
            <person name="Nusbaum C."/>
            <person name="Birren B."/>
        </authorList>
    </citation>
    <scope>NUCLEOTIDE SEQUENCE [LARGE SCALE GENOMIC DNA]</scope>
    <source>
        <strain evidence="1 2">ATCC 51939</strain>
    </source>
</reference>
<keyword evidence="2" id="KW-1185">Reference proteome</keyword>
<gene>
    <name evidence="1" type="ORF">HMPREF9194_01085</name>
</gene>
<dbReference type="InterPro" id="IPR006439">
    <property type="entry name" value="HAD-SF_hydro_IA"/>
</dbReference>
<proteinExistence type="predicted"/>
<comment type="caution">
    <text evidence="1">The sequence shown here is derived from an EMBL/GenBank/DDBJ whole genome shotgun (WGS) entry which is preliminary data.</text>
</comment>
<dbReference type="InterPro" id="IPR023198">
    <property type="entry name" value="PGP-like_dom2"/>
</dbReference>
<dbReference type="OrthoDB" id="9797415at2"/>
<dbReference type="InterPro" id="IPR023214">
    <property type="entry name" value="HAD_sf"/>
</dbReference>
<dbReference type="STRING" id="1125699.HMPREF9194_01085"/>
<evidence type="ECO:0000313" key="2">
    <source>
        <dbReference type="Proteomes" id="UP000014541"/>
    </source>
</evidence>
<dbReference type="CDD" id="cd02603">
    <property type="entry name" value="HAD_sEH-N_like"/>
    <property type="match status" value="1"/>
</dbReference>
<dbReference type="AlphaFoldDB" id="S3L1V1"/>
<dbReference type="EMBL" id="ATFF01000006">
    <property type="protein sequence ID" value="EPF30764.1"/>
    <property type="molecule type" value="Genomic_DNA"/>
</dbReference>
<sequence>MIRALILDYGNVISKANTGDCAVEMEKLTGVSADIFRSVYDKYRFDFDRGVIGGAEMYRRLLDGAGFSKVAADTALMQKIARIDLESWRPVHDDVCKWALGVQKAGYKLGILSNMPYEFLDAYEKDIPPFTAADYACFSCRVKLIKPEPEIYKTCLKGLGVTPEETVFFDDVQQNIDAALKLGMNAFVWTNLEQGKKDWENCINRQNNKA</sequence>
<organism evidence="1 2">
    <name type="scientific">Treponema maltophilum ATCC 51939</name>
    <dbReference type="NCBI Taxonomy" id="1125699"/>
    <lineage>
        <taxon>Bacteria</taxon>
        <taxon>Pseudomonadati</taxon>
        <taxon>Spirochaetota</taxon>
        <taxon>Spirochaetia</taxon>
        <taxon>Spirochaetales</taxon>
        <taxon>Treponemataceae</taxon>
        <taxon>Treponema</taxon>
    </lineage>
</organism>
<accession>S3L1V1</accession>
<dbReference type="InterPro" id="IPR036412">
    <property type="entry name" value="HAD-like_sf"/>
</dbReference>
<dbReference type="PANTHER" id="PTHR43611">
    <property type="entry name" value="ALPHA-D-GLUCOSE 1-PHOSPHATE PHOSPHATASE"/>
    <property type="match status" value="1"/>
</dbReference>
<dbReference type="SUPFAM" id="SSF56784">
    <property type="entry name" value="HAD-like"/>
    <property type="match status" value="1"/>
</dbReference>
<dbReference type="RefSeq" id="WP_016525375.1">
    <property type="nucleotide sequence ID" value="NZ_KE332518.1"/>
</dbReference>
<dbReference type="PANTHER" id="PTHR43611:SF3">
    <property type="entry name" value="FLAVIN MONONUCLEOTIDE HYDROLASE 1, CHLOROPLATIC"/>
    <property type="match status" value="1"/>
</dbReference>
<evidence type="ECO:0000313" key="1">
    <source>
        <dbReference type="EMBL" id="EPF30764.1"/>
    </source>
</evidence>
<dbReference type="Pfam" id="PF00702">
    <property type="entry name" value="Hydrolase"/>
    <property type="match status" value="1"/>
</dbReference>
<name>S3L1V1_TREMA</name>
<dbReference type="PATRIC" id="fig|1125699.3.peg.1108"/>
<dbReference type="Proteomes" id="UP000014541">
    <property type="component" value="Unassembled WGS sequence"/>
</dbReference>
<dbReference type="HOGENOM" id="CLU_045011_9_3_12"/>
<dbReference type="Gene3D" id="1.10.150.240">
    <property type="entry name" value="Putative phosphatase, domain 2"/>
    <property type="match status" value="1"/>
</dbReference>
<protein>
    <submittedName>
        <fullName evidence="1">HAD hydrolase, family IA</fullName>
    </submittedName>
</protein>
<dbReference type="NCBIfam" id="TIGR01509">
    <property type="entry name" value="HAD-SF-IA-v3"/>
    <property type="match status" value="1"/>
</dbReference>
<dbReference type="eggNOG" id="COG1011">
    <property type="taxonomic scope" value="Bacteria"/>
</dbReference>